<dbReference type="AlphaFoldDB" id="A0A0K8J8P4"/>
<dbReference type="GO" id="GO:0006355">
    <property type="term" value="P:regulation of DNA-templated transcription"/>
    <property type="evidence" value="ECO:0007669"/>
    <property type="project" value="InterPro"/>
</dbReference>
<organism evidence="1 2">
    <name type="scientific">Herbinix luporum</name>
    <dbReference type="NCBI Taxonomy" id="1679721"/>
    <lineage>
        <taxon>Bacteria</taxon>
        <taxon>Bacillati</taxon>
        <taxon>Bacillota</taxon>
        <taxon>Clostridia</taxon>
        <taxon>Lachnospirales</taxon>
        <taxon>Lachnospiraceae</taxon>
        <taxon>Herbinix</taxon>
    </lineage>
</organism>
<dbReference type="InterPro" id="IPR009366">
    <property type="entry name" value="Protein_Veg"/>
</dbReference>
<dbReference type="Gene3D" id="2.30.30.100">
    <property type="match status" value="1"/>
</dbReference>
<reference evidence="2" key="1">
    <citation type="submission" date="2015-09" db="EMBL/GenBank/DDBJ databases">
        <authorList>
            <person name="Wibberg D."/>
        </authorList>
    </citation>
    <scope>NUCLEOTIDE SEQUENCE [LARGE SCALE GENOMIC DNA]</scope>
    <source>
        <strain evidence="2">SD1D</strain>
    </source>
</reference>
<protein>
    <recommendedName>
        <fullName evidence="3">Veg protein</fullName>
    </recommendedName>
</protein>
<sequence>MEIEALEGVNMIKQMDVNKVRNAVISHTGKKVKVRINRGRHRIDETVGIISETYPSIFLVTTQGSKDMPVRTMSYSYTDVLTKDVELILCRQS</sequence>
<dbReference type="Proteomes" id="UP000196053">
    <property type="component" value="Chromosome I"/>
</dbReference>
<proteinExistence type="predicted"/>
<dbReference type="KEGG" id="hsd:SD1D_2342"/>
<name>A0A0K8J8P4_9FIRM</name>
<keyword evidence="2" id="KW-1185">Reference proteome</keyword>
<dbReference type="PANTHER" id="PTHR40026:SF1">
    <property type="entry name" value="PROTEIN VEG"/>
    <property type="match status" value="1"/>
</dbReference>
<gene>
    <name evidence="1" type="ORF">SD1D_2342</name>
</gene>
<evidence type="ECO:0000313" key="1">
    <source>
        <dbReference type="EMBL" id="CUH93854.1"/>
    </source>
</evidence>
<dbReference type="EMBL" id="LN879430">
    <property type="protein sequence ID" value="CUH93854.1"/>
    <property type="molecule type" value="Genomic_DNA"/>
</dbReference>
<evidence type="ECO:0000313" key="2">
    <source>
        <dbReference type="Proteomes" id="UP000196053"/>
    </source>
</evidence>
<dbReference type="PANTHER" id="PTHR40026">
    <property type="entry name" value="PROTEIN VEG"/>
    <property type="match status" value="1"/>
</dbReference>
<dbReference type="Pfam" id="PF06257">
    <property type="entry name" value="VEG"/>
    <property type="match status" value="1"/>
</dbReference>
<evidence type="ECO:0008006" key="3">
    <source>
        <dbReference type="Google" id="ProtNLM"/>
    </source>
</evidence>
<accession>A0A0K8J8P4</accession>